<keyword evidence="2 5" id="KW-0732">Signal</keyword>
<dbReference type="InterPro" id="IPR036514">
    <property type="entry name" value="SGNH_hydro_sf"/>
</dbReference>
<dbReference type="Pfam" id="PF00657">
    <property type="entry name" value="Lipase_GDSL"/>
    <property type="match status" value="1"/>
</dbReference>
<evidence type="ECO:0000256" key="4">
    <source>
        <dbReference type="ARBA" id="ARBA00023180"/>
    </source>
</evidence>
<evidence type="ECO:0000256" key="1">
    <source>
        <dbReference type="ARBA" id="ARBA00008668"/>
    </source>
</evidence>
<evidence type="ECO:0000256" key="5">
    <source>
        <dbReference type="SAM" id="SignalP"/>
    </source>
</evidence>
<organism evidence="6 7">
    <name type="scientific">Stylosanthes scabra</name>
    <dbReference type="NCBI Taxonomy" id="79078"/>
    <lineage>
        <taxon>Eukaryota</taxon>
        <taxon>Viridiplantae</taxon>
        <taxon>Streptophyta</taxon>
        <taxon>Embryophyta</taxon>
        <taxon>Tracheophyta</taxon>
        <taxon>Spermatophyta</taxon>
        <taxon>Magnoliopsida</taxon>
        <taxon>eudicotyledons</taxon>
        <taxon>Gunneridae</taxon>
        <taxon>Pentapetalae</taxon>
        <taxon>rosids</taxon>
        <taxon>fabids</taxon>
        <taxon>Fabales</taxon>
        <taxon>Fabaceae</taxon>
        <taxon>Papilionoideae</taxon>
        <taxon>50 kb inversion clade</taxon>
        <taxon>dalbergioids sensu lato</taxon>
        <taxon>Dalbergieae</taxon>
        <taxon>Pterocarpus clade</taxon>
        <taxon>Stylosanthes</taxon>
    </lineage>
</organism>
<dbReference type="Gene3D" id="3.40.50.1110">
    <property type="entry name" value="SGNH hydrolase"/>
    <property type="match status" value="1"/>
</dbReference>
<name>A0ABU6TCH7_9FABA</name>
<evidence type="ECO:0000256" key="3">
    <source>
        <dbReference type="ARBA" id="ARBA00022801"/>
    </source>
</evidence>
<keyword evidence="4" id="KW-0325">Glycoprotein</keyword>
<dbReference type="Proteomes" id="UP001341840">
    <property type="component" value="Unassembled WGS sequence"/>
</dbReference>
<feature type="chain" id="PRO_5046316224" evidence="5">
    <location>
        <begin position="27"/>
        <end position="312"/>
    </location>
</feature>
<evidence type="ECO:0000256" key="2">
    <source>
        <dbReference type="ARBA" id="ARBA00022729"/>
    </source>
</evidence>
<comment type="similarity">
    <text evidence="1">Belongs to the 'GDSL' lipolytic enzyme family.</text>
</comment>
<sequence length="312" mass="35088">MASPSKRPISWVWFVVVLAAIHMVAATSVTALSSSTRCFRAIYSFGDSLADTGNNYYDTNSLSVALTLPYGETFFHRPTGRCSDGRLIVDFIAEQMGVPFLKPYLEIKNGKIKNWKTTEGVNFAVAGATALDSSFFLDKGIYNIKTNYTLGVQLNWFMDLLPSICTFPSECKELLGSSLFLVGEIGGNDFNHPLLLRKNVEELRTYVPNVINEISSAISKLIDVGAQTLIVPGNFPLGCNYMYLSMFQTEDVEAYDEIGCLRWLNRFAQYYNKQLYAEINRLQVLHPNVNIIYADYYHAALQIYQSPKQYGT</sequence>
<dbReference type="EMBL" id="JASCZI010090721">
    <property type="protein sequence ID" value="MED6145578.1"/>
    <property type="molecule type" value="Genomic_DNA"/>
</dbReference>
<feature type="signal peptide" evidence="5">
    <location>
        <begin position="1"/>
        <end position="26"/>
    </location>
</feature>
<dbReference type="PANTHER" id="PTHR22835:SF683">
    <property type="entry name" value="OS05G0506800 PROTEIN"/>
    <property type="match status" value="1"/>
</dbReference>
<accession>A0ABU6TCH7</accession>
<dbReference type="CDD" id="cd01837">
    <property type="entry name" value="SGNH_plant_lipase_like"/>
    <property type="match status" value="1"/>
</dbReference>
<keyword evidence="3" id="KW-0378">Hydrolase</keyword>
<dbReference type="InterPro" id="IPR001087">
    <property type="entry name" value="GDSL"/>
</dbReference>
<gene>
    <name evidence="6" type="ORF">PIB30_026570</name>
</gene>
<protein>
    <submittedName>
        <fullName evidence="6">Uncharacterized protein</fullName>
    </submittedName>
</protein>
<proteinExistence type="inferred from homology"/>
<evidence type="ECO:0000313" key="7">
    <source>
        <dbReference type="Proteomes" id="UP001341840"/>
    </source>
</evidence>
<comment type="caution">
    <text evidence="6">The sequence shown here is derived from an EMBL/GenBank/DDBJ whole genome shotgun (WGS) entry which is preliminary data.</text>
</comment>
<dbReference type="PANTHER" id="PTHR22835">
    <property type="entry name" value="ZINC FINGER FYVE DOMAIN CONTAINING PROTEIN"/>
    <property type="match status" value="1"/>
</dbReference>
<keyword evidence="7" id="KW-1185">Reference proteome</keyword>
<reference evidence="6 7" key="1">
    <citation type="journal article" date="2023" name="Plants (Basel)">
        <title>Bridging the Gap: Combining Genomics and Transcriptomics Approaches to Understand Stylosanthes scabra, an Orphan Legume from the Brazilian Caatinga.</title>
        <authorList>
            <person name="Ferreira-Neto J.R.C."/>
            <person name="da Silva M.D."/>
            <person name="Binneck E."/>
            <person name="de Melo N.F."/>
            <person name="da Silva R.H."/>
            <person name="de Melo A.L.T.M."/>
            <person name="Pandolfi V."/>
            <person name="Bustamante F.O."/>
            <person name="Brasileiro-Vidal A.C."/>
            <person name="Benko-Iseppon A.M."/>
        </authorList>
    </citation>
    <scope>NUCLEOTIDE SEQUENCE [LARGE SCALE GENOMIC DNA]</scope>
    <source>
        <tissue evidence="6">Leaves</tissue>
    </source>
</reference>
<evidence type="ECO:0000313" key="6">
    <source>
        <dbReference type="EMBL" id="MED6145578.1"/>
    </source>
</evidence>
<dbReference type="InterPro" id="IPR035669">
    <property type="entry name" value="SGNH_plant_lipase-like"/>
</dbReference>